<gene>
    <name evidence="2" type="ORF">ACFFV7_11065</name>
</gene>
<evidence type="ECO:0000313" key="3">
    <source>
        <dbReference type="Proteomes" id="UP001589647"/>
    </source>
</evidence>
<dbReference type="Proteomes" id="UP001589647">
    <property type="component" value="Unassembled WGS sequence"/>
</dbReference>
<feature type="transmembrane region" description="Helical" evidence="1">
    <location>
        <begin position="24"/>
        <end position="45"/>
    </location>
</feature>
<sequence length="119" mass="13455">MTAGIIHIAHFPARRDGEMRKAMPCLFAIFAGLFPRLAVFIIWVARPALVSAAFETWIWPLLGLIFLPFTTLMYVILYVPGVGLRGGDWFWIGLAVLLDIFHWVGTATQRRQIPGYPRA</sequence>
<feature type="transmembrane region" description="Helical" evidence="1">
    <location>
        <begin position="57"/>
        <end position="77"/>
    </location>
</feature>
<accession>A0ABV5IDA8</accession>
<comment type="caution">
    <text evidence="2">The sequence shown here is derived from an EMBL/GenBank/DDBJ whole genome shotgun (WGS) entry which is preliminary data.</text>
</comment>
<protein>
    <submittedName>
        <fullName evidence="2">Uncharacterized protein</fullName>
    </submittedName>
</protein>
<organism evidence="2 3">
    <name type="scientific">Nonomuraea spiralis</name>
    <dbReference type="NCBI Taxonomy" id="46182"/>
    <lineage>
        <taxon>Bacteria</taxon>
        <taxon>Bacillati</taxon>
        <taxon>Actinomycetota</taxon>
        <taxon>Actinomycetes</taxon>
        <taxon>Streptosporangiales</taxon>
        <taxon>Streptosporangiaceae</taxon>
        <taxon>Nonomuraea</taxon>
    </lineage>
</organism>
<dbReference type="EMBL" id="JBHMEI010000006">
    <property type="protein sequence ID" value="MFB9201734.1"/>
    <property type="molecule type" value="Genomic_DNA"/>
</dbReference>
<evidence type="ECO:0000256" key="1">
    <source>
        <dbReference type="SAM" id="Phobius"/>
    </source>
</evidence>
<name>A0ABV5IDA8_9ACTN</name>
<dbReference type="RefSeq" id="WP_229823926.1">
    <property type="nucleotide sequence ID" value="NZ_BMRC01000004.1"/>
</dbReference>
<keyword evidence="1" id="KW-0472">Membrane</keyword>
<keyword evidence="1" id="KW-1133">Transmembrane helix</keyword>
<keyword evidence="1" id="KW-0812">Transmembrane</keyword>
<evidence type="ECO:0000313" key="2">
    <source>
        <dbReference type="EMBL" id="MFB9201734.1"/>
    </source>
</evidence>
<reference evidence="2 3" key="1">
    <citation type="submission" date="2024-09" db="EMBL/GenBank/DDBJ databases">
        <authorList>
            <person name="Sun Q."/>
            <person name="Mori K."/>
        </authorList>
    </citation>
    <scope>NUCLEOTIDE SEQUENCE [LARGE SCALE GENOMIC DNA]</scope>
    <source>
        <strain evidence="2 3">CCM 3426</strain>
    </source>
</reference>
<proteinExistence type="predicted"/>
<keyword evidence="3" id="KW-1185">Reference proteome</keyword>
<feature type="transmembrane region" description="Helical" evidence="1">
    <location>
        <begin position="89"/>
        <end position="105"/>
    </location>
</feature>